<gene>
    <name evidence="1" type="ORF">DCF25_07070</name>
</gene>
<dbReference type="EMBL" id="QBMC01000033">
    <property type="protein sequence ID" value="PZO20171.1"/>
    <property type="molecule type" value="Genomic_DNA"/>
</dbReference>
<comment type="caution">
    <text evidence="1">The sequence shown here is derived from an EMBL/GenBank/DDBJ whole genome shotgun (WGS) entry which is preliminary data.</text>
</comment>
<evidence type="ECO:0000313" key="2">
    <source>
        <dbReference type="Proteomes" id="UP000249354"/>
    </source>
</evidence>
<sequence>MNRVSRQSSSLLNVQLLREGIVESTHKVHAVACDSRGRTLANAGDPEFGTFIRSALKPFQALAVLTTGTLDHFHLTDKDLAIICSSHQGNIEQVRQAFNILWRCDVEPGALQCPTPDGKSTPLAHNCSGKHAGMLAVCKQQGWSLDGYVGRSHPLQKLIIKQIAELIGMPADEFICAHDDCSAPTYLMQLSQMATLFAKLASGDNLQLERIIRAMTHYPMLISGPAGFDSQLMQLSQGDLVSKSGAEGIQCIGRVGDGMGIAIKVVDGSKRAKYAAAVYLLKQLGWIEPDVSEALEEQFMLIGKYSRLEVVGDLSTV</sequence>
<dbReference type="PANTHER" id="PTHR42110">
    <property type="entry name" value="L-ASPARAGINASE, PUTATIVE (AFU_ORTHOLOGUE AFUA_3G11890)-RELATED"/>
    <property type="match status" value="1"/>
</dbReference>
<dbReference type="AlphaFoldDB" id="A0A2W4W701"/>
<dbReference type="Proteomes" id="UP000249354">
    <property type="component" value="Unassembled WGS sequence"/>
</dbReference>
<reference evidence="1 2" key="2">
    <citation type="submission" date="2018-06" db="EMBL/GenBank/DDBJ databases">
        <title>Metagenomic assembly of (sub)arctic Cyanobacteria and their associated microbiome from non-axenic cultures.</title>
        <authorList>
            <person name="Baurain D."/>
        </authorList>
    </citation>
    <scope>NUCLEOTIDE SEQUENCE [LARGE SCALE GENOMIC DNA]</scope>
    <source>
        <strain evidence="1">ULC129bin1</strain>
    </source>
</reference>
<dbReference type="PANTHER" id="PTHR42110:SF1">
    <property type="entry name" value="L-ASPARAGINASE, PUTATIVE (AFU_ORTHOLOGUE AFUA_3G11890)-RELATED"/>
    <property type="match status" value="1"/>
</dbReference>
<dbReference type="Pfam" id="PF06089">
    <property type="entry name" value="Asparaginase_II"/>
    <property type="match status" value="1"/>
</dbReference>
<evidence type="ECO:0000313" key="1">
    <source>
        <dbReference type="EMBL" id="PZO20171.1"/>
    </source>
</evidence>
<accession>A0A2W4W701</accession>
<organism evidence="1 2">
    <name type="scientific">Leptolyngbya foveolarum</name>
    <dbReference type="NCBI Taxonomy" id="47253"/>
    <lineage>
        <taxon>Bacteria</taxon>
        <taxon>Bacillati</taxon>
        <taxon>Cyanobacteriota</taxon>
        <taxon>Cyanophyceae</taxon>
        <taxon>Leptolyngbyales</taxon>
        <taxon>Leptolyngbyaceae</taxon>
        <taxon>Leptolyngbya group</taxon>
        <taxon>Leptolyngbya</taxon>
    </lineage>
</organism>
<reference evidence="2" key="1">
    <citation type="submission" date="2018-04" db="EMBL/GenBank/DDBJ databases">
        <authorList>
            <person name="Cornet L."/>
        </authorList>
    </citation>
    <scope>NUCLEOTIDE SEQUENCE [LARGE SCALE GENOMIC DNA]</scope>
</reference>
<dbReference type="InterPro" id="IPR010349">
    <property type="entry name" value="Asparaginase_II"/>
</dbReference>
<proteinExistence type="predicted"/>
<name>A0A2W4W701_9CYAN</name>
<protein>
    <submittedName>
        <fullName evidence="1">Asparaginase</fullName>
    </submittedName>
</protein>